<dbReference type="InterPro" id="IPR029068">
    <property type="entry name" value="Glyas_Bleomycin-R_OHBP_Dase"/>
</dbReference>
<evidence type="ECO:0000313" key="2">
    <source>
        <dbReference type="EMBL" id="SEH40825.1"/>
    </source>
</evidence>
<dbReference type="PANTHER" id="PTHR36113">
    <property type="entry name" value="LYASE, PUTATIVE-RELATED-RELATED"/>
    <property type="match status" value="1"/>
</dbReference>
<dbReference type="RefSeq" id="WP_089694659.1">
    <property type="nucleotide sequence ID" value="NZ_FNWQ01000005.1"/>
</dbReference>
<protein>
    <submittedName>
        <fullName evidence="2">Lactoylglutathione lyase</fullName>
    </submittedName>
</protein>
<dbReference type="EMBL" id="FNWQ01000005">
    <property type="protein sequence ID" value="SEH40825.1"/>
    <property type="molecule type" value="Genomic_DNA"/>
</dbReference>
<dbReference type="OrthoDB" id="9789012at2"/>
<dbReference type="AlphaFoldDB" id="A0A1H6HX83"/>
<dbReference type="InterPro" id="IPR004360">
    <property type="entry name" value="Glyas_Fos-R_dOase_dom"/>
</dbReference>
<accession>A0A1H6HX83</accession>
<reference evidence="2 3" key="1">
    <citation type="submission" date="2016-10" db="EMBL/GenBank/DDBJ databases">
        <authorList>
            <person name="de Groot N.N."/>
        </authorList>
    </citation>
    <scope>NUCLEOTIDE SEQUENCE [LARGE SCALE GENOMIC DNA]</scope>
    <source>
        <strain evidence="2 3">DSM 23031</strain>
    </source>
</reference>
<dbReference type="InterPro" id="IPR051332">
    <property type="entry name" value="Fosfomycin_Res_Enzymes"/>
</dbReference>
<dbReference type="PROSITE" id="PS51819">
    <property type="entry name" value="VOC"/>
    <property type="match status" value="1"/>
</dbReference>
<feature type="domain" description="VOC" evidence="1">
    <location>
        <begin position="2"/>
        <end position="130"/>
    </location>
</feature>
<dbReference type="InterPro" id="IPR037523">
    <property type="entry name" value="VOC_core"/>
</dbReference>
<dbReference type="Pfam" id="PF00903">
    <property type="entry name" value="Glyoxalase"/>
    <property type="match status" value="1"/>
</dbReference>
<proteinExistence type="predicted"/>
<evidence type="ECO:0000313" key="3">
    <source>
        <dbReference type="Proteomes" id="UP000198561"/>
    </source>
</evidence>
<dbReference type="Gene3D" id="3.10.180.10">
    <property type="entry name" value="2,3-Dihydroxybiphenyl 1,2-Dioxygenase, domain 1"/>
    <property type="match status" value="1"/>
</dbReference>
<dbReference type="SUPFAM" id="SSF54593">
    <property type="entry name" value="Glyoxalase/Bleomycin resistance protein/Dihydroxybiphenyl dioxygenase"/>
    <property type="match status" value="1"/>
</dbReference>
<dbReference type="PANTHER" id="PTHR36113:SF1">
    <property type="entry name" value="GLYOXALASE_BLEOMYCIN RESISTANCE PROTEIN_DIOXYGENASE"/>
    <property type="match status" value="1"/>
</dbReference>
<organism evidence="2 3">
    <name type="scientific">Chryseobacterium culicis</name>
    <dbReference type="NCBI Taxonomy" id="680127"/>
    <lineage>
        <taxon>Bacteria</taxon>
        <taxon>Pseudomonadati</taxon>
        <taxon>Bacteroidota</taxon>
        <taxon>Flavobacteriia</taxon>
        <taxon>Flavobacteriales</taxon>
        <taxon>Weeksellaceae</taxon>
        <taxon>Chryseobacterium group</taxon>
        <taxon>Chryseobacterium</taxon>
    </lineage>
</organism>
<dbReference type="GO" id="GO:0016829">
    <property type="term" value="F:lyase activity"/>
    <property type="evidence" value="ECO:0007669"/>
    <property type="project" value="UniProtKB-KW"/>
</dbReference>
<dbReference type="STRING" id="680127.SAMN05421593_3848"/>
<name>A0A1H6HX83_CHRCI</name>
<dbReference type="Proteomes" id="UP000198561">
    <property type="component" value="Unassembled WGS sequence"/>
</dbReference>
<gene>
    <name evidence="2" type="ORF">SAMN05421593_3848</name>
</gene>
<evidence type="ECO:0000259" key="1">
    <source>
        <dbReference type="PROSITE" id="PS51819"/>
    </source>
</evidence>
<sequence length="130" mass="15178">MKIEHIAIWVKDLEKSRTFYQKYFGAVSDEKYHNTVKNFQSYFLSFENGSRLEIMTRPDIKESENSYEVQHYGLIHLAFSVGNKQKVDELTETLRKDGYTIAGEPRTTGDGYYESVILDPENNIIEIVKQ</sequence>
<keyword evidence="2" id="KW-0456">Lyase</keyword>